<dbReference type="OrthoDB" id="3223806at2759"/>
<feature type="domain" description="Peptidase C14 caspase" evidence="7">
    <location>
        <begin position="10"/>
        <end position="267"/>
    </location>
</feature>
<name>A0A9P3EZT8_ASPVI</name>
<sequence>MNSNDSNEQRKALLIGSPYGGLQGVSNDVTTMATMLESRGFTIAKCCDHLATRDGIRSAWNLLICSLDENDTVVIYYSGHGALVEAPKTTADEAKSPRPKYHQFLVPMDYDETTGDDFRGLLDVELTDLLRRTTDITSNVTVIFDCCHSANIARDPVSSRTPRYKCLPRQMYNVASYIDGLKRDGYLRGNVETEDNPHAVKICAADVHSLAWERKGANGKQISIMTELLVREINDIRNQYSSWKTTMTKVCEEVRREFRDQRPQVYGAHHRLYFSMEERRSTGFHVTLRGDHTILHAGQVAGVNVGDTYVIWPYGDGDSGTNLIGDARVHSVCGFEATLLVRWNSSMPSGGAFAYLQAPAPISRWPIQFPGTLERFGRTIDQSEVLRPWLQDEETDAFLKCVYEGNDLILYTNEGVHIASMERSSNYFEGLLKAAEQLARAQHLLNLECNNEEEKLSHDFRVSLSPRHNNSACIREGGQIYVKMENHGAYRIYVHVFYITATGLITEIEKRSFGNRQSATLGENWIRKCGGIEIMWPRGMPRISPITEHIAFVITDQEVDLSILETSEASLRNAKKPAELSQIRYDVVHESLMVLPAEPLPSDASG</sequence>
<dbReference type="InterPro" id="IPR050452">
    <property type="entry name" value="Metacaspase"/>
</dbReference>
<dbReference type="Gene3D" id="3.40.50.1460">
    <property type="match status" value="1"/>
</dbReference>
<dbReference type="GO" id="GO:0005737">
    <property type="term" value="C:cytoplasm"/>
    <property type="evidence" value="ECO:0007669"/>
    <property type="project" value="TreeGrafter"/>
</dbReference>
<dbReference type="InterPro" id="IPR029030">
    <property type="entry name" value="Caspase-like_dom_sf"/>
</dbReference>
<evidence type="ECO:0000256" key="1">
    <source>
        <dbReference type="ARBA" id="ARBA00009005"/>
    </source>
</evidence>
<evidence type="ECO:0000256" key="5">
    <source>
        <dbReference type="ARBA" id="ARBA00022807"/>
    </source>
</evidence>
<evidence type="ECO:0000313" key="8">
    <source>
        <dbReference type="EMBL" id="GIJ99623.1"/>
    </source>
</evidence>
<evidence type="ECO:0000313" key="9">
    <source>
        <dbReference type="Proteomes" id="UP000710440"/>
    </source>
</evidence>
<dbReference type="EMBL" id="BOPL01000002">
    <property type="protein sequence ID" value="GIJ99623.1"/>
    <property type="molecule type" value="Genomic_DNA"/>
</dbReference>
<keyword evidence="4" id="KW-0378">Hydrolase</keyword>
<evidence type="ECO:0000259" key="7">
    <source>
        <dbReference type="Pfam" id="PF00656"/>
    </source>
</evidence>
<dbReference type="Proteomes" id="UP000710440">
    <property type="component" value="Unassembled WGS sequence"/>
</dbReference>
<dbReference type="InterPro" id="IPR011600">
    <property type="entry name" value="Pept_C14_caspase"/>
</dbReference>
<dbReference type="SUPFAM" id="SSF52129">
    <property type="entry name" value="Caspase-like"/>
    <property type="match status" value="1"/>
</dbReference>
<dbReference type="GO" id="GO:0006508">
    <property type="term" value="P:proteolysis"/>
    <property type="evidence" value="ECO:0007669"/>
    <property type="project" value="UniProtKB-KW"/>
</dbReference>
<dbReference type="GO" id="GO:0004197">
    <property type="term" value="F:cysteine-type endopeptidase activity"/>
    <property type="evidence" value="ECO:0007669"/>
    <property type="project" value="InterPro"/>
</dbReference>
<evidence type="ECO:0000256" key="3">
    <source>
        <dbReference type="ARBA" id="ARBA00022703"/>
    </source>
</evidence>
<evidence type="ECO:0000256" key="6">
    <source>
        <dbReference type="ARBA" id="ARBA00023145"/>
    </source>
</evidence>
<reference evidence="8 9" key="1">
    <citation type="submission" date="2021-02" db="EMBL/GenBank/DDBJ databases">
        <title>Pan-genome distribution and transcriptional activeness of fungal secondary metabolism genes in Aspergillus section Fumigati.</title>
        <authorList>
            <person name="Takahashi H."/>
            <person name="Umemura M."/>
            <person name="Ninomiya A."/>
            <person name="Kusuya Y."/>
            <person name="Urayama S."/>
            <person name="Shimizu M."/>
            <person name="Watanabe A."/>
            <person name="Kamei K."/>
            <person name="Yaguchi T."/>
            <person name="Hagiwara D."/>
        </authorList>
    </citation>
    <scope>NUCLEOTIDE SEQUENCE [LARGE SCALE GENOMIC DNA]</scope>
    <source>
        <strain evidence="8 9">IFM 47045</strain>
    </source>
</reference>
<keyword evidence="3" id="KW-0053">Apoptosis</keyword>
<evidence type="ECO:0000256" key="4">
    <source>
        <dbReference type="ARBA" id="ARBA00022801"/>
    </source>
</evidence>
<evidence type="ECO:0000256" key="2">
    <source>
        <dbReference type="ARBA" id="ARBA00022670"/>
    </source>
</evidence>
<gene>
    <name evidence="8" type="ORF">Aspvir_003624</name>
</gene>
<keyword evidence="5" id="KW-0788">Thiol protease</keyword>
<organism evidence="8 9">
    <name type="scientific">Aspergillus viridinutans</name>
    <dbReference type="NCBI Taxonomy" id="75553"/>
    <lineage>
        <taxon>Eukaryota</taxon>
        <taxon>Fungi</taxon>
        <taxon>Dikarya</taxon>
        <taxon>Ascomycota</taxon>
        <taxon>Pezizomycotina</taxon>
        <taxon>Eurotiomycetes</taxon>
        <taxon>Eurotiomycetidae</taxon>
        <taxon>Eurotiales</taxon>
        <taxon>Aspergillaceae</taxon>
        <taxon>Aspergillus</taxon>
        <taxon>Aspergillus subgen. Fumigati</taxon>
    </lineage>
</organism>
<dbReference type="PANTHER" id="PTHR48104">
    <property type="entry name" value="METACASPASE-4"/>
    <property type="match status" value="1"/>
</dbReference>
<dbReference type="GeneID" id="66931606"/>
<comment type="similarity">
    <text evidence="1">Belongs to the peptidase C14B family.</text>
</comment>
<keyword evidence="9" id="KW-1185">Reference proteome</keyword>
<dbReference type="GO" id="GO:0006915">
    <property type="term" value="P:apoptotic process"/>
    <property type="evidence" value="ECO:0007669"/>
    <property type="project" value="UniProtKB-KW"/>
</dbReference>
<keyword evidence="2" id="KW-0645">Protease</keyword>
<protein>
    <recommendedName>
        <fullName evidence="7">Peptidase C14 caspase domain-containing protein</fullName>
    </recommendedName>
</protein>
<comment type="caution">
    <text evidence="8">The sequence shown here is derived from an EMBL/GenBank/DDBJ whole genome shotgun (WGS) entry which is preliminary data.</text>
</comment>
<dbReference type="AlphaFoldDB" id="A0A9P3EZT8"/>
<dbReference type="PANTHER" id="PTHR48104:SF30">
    <property type="entry name" value="METACASPASE-1"/>
    <property type="match status" value="1"/>
</dbReference>
<dbReference type="Pfam" id="PF00656">
    <property type="entry name" value="Peptidase_C14"/>
    <property type="match status" value="1"/>
</dbReference>
<keyword evidence="6" id="KW-0865">Zymogen</keyword>
<accession>A0A9P3EZT8</accession>
<dbReference type="RefSeq" id="XP_043122810.1">
    <property type="nucleotide sequence ID" value="XM_043266875.1"/>
</dbReference>
<proteinExistence type="inferred from homology"/>